<evidence type="ECO:0000313" key="1">
    <source>
        <dbReference type="EMBL" id="CDT16576.1"/>
    </source>
</evidence>
<dbReference type="Proteomes" id="UP000049077">
    <property type="component" value="Unassembled WGS sequence"/>
</dbReference>
<name>A0A822MVZ7_9VIBR</name>
<keyword evidence="3" id="KW-1185">Reference proteome</keyword>
<dbReference type="Proteomes" id="UP000049495">
    <property type="component" value="Unassembled WGS sequence"/>
</dbReference>
<evidence type="ECO:0000313" key="3">
    <source>
        <dbReference type="Proteomes" id="UP000049077"/>
    </source>
</evidence>
<evidence type="ECO:0000313" key="4">
    <source>
        <dbReference type="Proteomes" id="UP000049495"/>
    </source>
</evidence>
<evidence type="ECO:0000313" key="2">
    <source>
        <dbReference type="EMBL" id="CDT17854.1"/>
    </source>
</evidence>
<proteinExistence type="predicted"/>
<dbReference type="EMBL" id="CCJV01000063">
    <property type="protein sequence ID" value="CDT16576.1"/>
    <property type="molecule type" value="Genomic_DNA"/>
</dbReference>
<comment type="caution">
    <text evidence="1">The sequence shown here is derived from an EMBL/GenBank/DDBJ whole genome shotgun (WGS) entry which is preliminary data.</text>
</comment>
<dbReference type="AlphaFoldDB" id="A0A822MVZ7"/>
<gene>
    <name evidence="2" type="ORF">VCR4J5_1580046</name>
    <name evidence="1" type="ORF">VCR5J5_1550046</name>
</gene>
<organism evidence="1 4">
    <name type="scientific">Vibrio crassostreae</name>
    <dbReference type="NCBI Taxonomy" id="246167"/>
    <lineage>
        <taxon>Bacteria</taxon>
        <taxon>Pseudomonadati</taxon>
        <taxon>Pseudomonadota</taxon>
        <taxon>Gammaproteobacteria</taxon>
        <taxon>Vibrionales</taxon>
        <taxon>Vibrionaceae</taxon>
        <taxon>Vibrio</taxon>
    </lineage>
</organism>
<sequence length="55" mass="6296">MPPQKDHSSRMCDQVNLVTELWCQGLVGEELPRSYMVQAVWIPLTFTVRNSDVSC</sequence>
<dbReference type="EMBL" id="CCJX01000066">
    <property type="protein sequence ID" value="CDT17854.1"/>
    <property type="molecule type" value="Genomic_DNA"/>
</dbReference>
<reference evidence="4" key="2">
    <citation type="submission" date="2014-06" db="EMBL/GenBank/DDBJ databases">
        <authorList>
            <person name="Le Roux Frederique"/>
        </authorList>
    </citation>
    <scope>NUCLEOTIDE SEQUENCE [LARGE SCALE GENOMIC DNA]</scope>
    <source>
        <strain evidence="4">J5-5</strain>
    </source>
</reference>
<accession>A0A822MVZ7</accession>
<protein>
    <submittedName>
        <fullName evidence="1">Uncharacterized protein</fullName>
    </submittedName>
</protein>
<reference evidence="1 3" key="1">
    <citation type="submission" date="2014-06" db="EMBL/GenBank/DDBJ databases">
        <authorList>
            <person name="Le Roux F."/>
        </authorList>
    </citation>
    <scope>NUCLEOTIDE SEQUENCE</scope>
    <source>
        <strain evidence="2 3">J5-4</strain>
        <strain evidence="1">J5-5</strain>
    </source>
</reference>